<dbReference type="Proteomes" id="UP000193411">
    <property type="component" value="Unassembled WGS sequence"/>
</dbReference>
<dbReference type="InterPro" id="IPR027417">
    <property type="entry name" value="P-loop_NTPase"/>
</dbReference>
<dbReference type="InterPro" id="IPR039430">
    <property type="entry name" value="Thymidylate_kin-like_dom"/>
</dbReference>
<dbReference type="OrthoDB" id="425602at2759"/>
<gene>
    <name evidence="3" type="ORF">BCR44DRAFT_1423528</name>
</gene>
<evidence type="ECO:0000256" key="1">
    <source>
        <dbReference type="ARBA" id="ARBA00009776"/>
    </source>
</evidence>
<dbReference type="Gene3D" id="3.40.50.300">
    <property type="entry name" value="P-loop containing nucleotide triphosphate hydrolases"/>
    <property type="match status" value="2"/>
</dbReference>
<protein>
    <recommendedName>
        <fullName evidence="2">Thymidylate kinase-like domain-containing protein</fullName>
    </recommendedName>
</protein>
<dbReference type="GO" id="GO:0004798">
    <property type="term" value="F:dTMP kinase activity"/>
    <property type="evidence" value="ECO:0007669"/>
    <property type="project" value="TreeGrafter"/>
</dbReference>
<evidence type="ECO:0000313" key="4">
    <source>
        <dbReference type="Proteomes" id="UP000193411"/>
    </source>
</evidence>
<reference evidence="3 4" key="1">
    <citation type="submission" date="2016-07" db="EMBL/GenBank/DDBJ databases">
        <title>Pervasive Adenine N6-methylation of Active Genes in Fungi.</title>
        <authorList>
            <consortium name="DOE Joint Genome Institute"/>
            <person name="Mondo S.J."/>
            <person name="Dannebaum R.O."/>
            <person name="Kuo R.C."/>
            <person name="Labutti K."/>
            <person name="Haridas S."/>
            <person name="Kuo A."/>
            <person name="Salamov A."/>
            <person name="Ahrendt S.R."/>
            <person name="Lipzen A."/>
            <person name="Sullivan W."/>
            <person name="Andreopoulos W.B."/>
            <person name="Clum A."/>
            <person name="Lindquist E."/>
            <person name="Daum C."/>
            <person name="Ramamoorthy G.K."/>
            <person name="Gryganskyi A."/>
            <person name="Culley D."/>
            <person name="Magnuson J.K."/>
            <person name="James T.Y."/>
            <person name="O'Malley M.A."/>
            <person name="Stajich J.E."/>
            <person name="Spatafora J.W."/>
            <person name="Visel A."/>
            <person name="Grigoriev I.V."/>
        </authorList>
    </citation>
    <scope>NUCLEOTIDE SEQUENCE [LARGE SCALE GENOMIC DNA]</scope>
    <source>
        <strain evidence="3 4">PL171</strain>
    </source>
</reference>
<dbReference type="SUPFAM" id="SSF52540">
    <property type="entry name" value="P-loop containing nucleoside triphosphate hydrolases"/>
    <property type="match status" value="1"/>
</dbReference>
<dbReference type="STRING" id="765915.A0A1Y2I3V8"/>
<evidence type="ECO:0000313" key="3">
    <source>
        <dbReference type="EMBL" id="ORZ40653.1"/>
    </source>
</evidence>
<dbReference type="PANTHER" id="PTHR10344">
    <property type="entry name" value="THYMIDYLATE KINASE"/>
    <property type="match status" value="1"/>
</dbReference>
<dbReference type="EMBL" id="MCFL01000002">
    <property type="protein sequence ID" value="ORZ40653.1"/>
    <property type="molecule type" value="Genomic_DNA"/>
</dbReference>
<proteinExistence type="inferred from homology"/>
<organism evidence="3 4">
    <name type="scientific">Catenaria anguillulae PL171</name>
    <dbReference type="NCBI Taxonomy" id="765915"/>
    <lineage>
        <taxon>Eukaryota</taxon>
        <taxon>Fungi</taxon>
        <taxon>Fungi incertae sedis</taxon>
        <taxon>Blastocladiomycota</taxon>
        <taxon>Blastocladiomycetes</taxon>
        <taxon>Blastocladiales</taxon>
        <taxon>Catenariaceae</taxon>
        <taxon>Catenaria</taxon>
    </lineage>
</organism>
<dbReference type="GO" id="GO:0005634">
    <property type="term" value="C:nucleus"/>
    <property type="evidence" value="ECO:0007669"/>
    <property type="project" value="TreeGrafter"/>
</dbReference>
<dbReference type="GO" id="GO:0006227">
    <property type="term" value="P:dUDP biosynthetic process"/>
    <property type="evidence" value="ECO:0007669"/>
    <property type="project" value="TreeGrafter"/>
</dbReference>
<dbReference type="GO" id="GO:0005739">
    <property type="term" value="C:mitochondrion"/>
    <property type="evidence" value="ECO:0007669"/>
    <property type="project" value="TreeGrafter"/>
</dbReference>
<dbReference type="AlphaFoldDB" id="A0A1Y2I3V8"/>
<dbReference type="GO" id="GO:0006235">
    <property type="term" value="P:dTTP biosynthetic process"/>
    <property type="evidence" value="ECO:0007669"/>
    <property type="project" value="TreeGrafter"/>
</dbReference>
<comment type="caution">
    <text evidence="3">The sequence shown here is derived from an EMBL/GenBank/DDBJ whole genome shotgun (WGS) entry which is preliminary data.</text>
</comment>
<dbReference type="Pfam" id="PF02223">
    <property type="entry name" value="Thymidylate_kin"/>
    <property type="match status" value="1"/>
</dbReference>
<dbReference type="GO" id="GO:0005829">
    <property type="term" value="C:cytosol"/>
    <property type="evidence" value="ECO:0007669"/>
    <property type="project" value="TreeGrafter"/>
</dbReference>
<keyword evidence="4" id="KW-1185">Reference proteome</keyword>
<comment type="similarity">
    <text evidence="1">Belongs to the thymidylate kinase family.</text>
</comment>
<name>A0A1Y2I3V8_9FUNG</name>
<feature type="domain" description="Thymidylate kinase-like" evidence="2">
    <location>
        <begin position="83"/>
        <end position="162"/>
    </location>
</feature>
<accession>A0A1Y2I3V8</accession>
<evidence type="ECO:0000259" key="2">
    <source>
        <dbReference type="Pfam" id="PF02223"/>
    </source>
</evidence>
<dbReference type="PANTHER" id="PTHR10344:SF1">
    <property type="entry name" value="THYMIDYLATE KINASE"/>
    <property type="match status" value="1"/>
</dbReference>
<dbReference type="GO" id="GO:0004550">
    <property type="term" value="F:nucleoside diphosphate kinase activity"/>
    <property type="evidence" value="ECO:0007669"/>
    <property type="project" value="TreeGrafter"/>
</dbReference>
<sequence length="220" mass="24868">MASAAAIICSRLSSRRAVVASVAQVLPSMITTPAVSRSHDAHGKIINTYLSTSAHIDDHLIHLLFAANRREHERAMRDMLAQGTHLVWCMRPDVGLPEPDLVVYLDLSPEAAAKRGGYGEERYETSEMQGKVRHLFLDKLKDDRYWKVVDAGKRVEEVHADIMAQVDKVVQRVSGTHHGEKEQMVPPVRSLWEGRVERLERWPTEIKDGQQRQDMVAKCS</sequence>
<dbReference type="GO" id="GO:0006233">
    <property type="term" value="P:dTDP biosynthetic process"/>
    <property type="evidence" value="ECO:0007669"/>
    <property type="project" value="TreeGrafter"/>
</dbReference>